<feature type="compositionally biased region" description="Basic and acidic residues" evidence="1">
    <location>
        <begin position="288"/>
        <end position="314"/>
    </location>
</feature>
<organism evidence="2 3">
    <name type="scientific">Panicum virgatum</name>
    <name type="common">Blackwell switchgrass</name>
    <dbReference type="NCBI Taxonomy" id="38727"/>
    <lineage>
        <taxon>Eukaryota</taxon>
        <taxon>Viridiplantae</taxon>
        <taxon>Streptophyta</taxon>
        <taxon>Embryophyta</taxon>
        <taxon>Tracheophyta</taxon>
        <taxon>Spermatophyta</taxon>
        <taxon>Magnoliopsida</taxon>
        <taxon>Liliopsida</taxon>
        <taxon>Poales</taxon>
        <taxon>Poaceae</taxon>
        <taxon>PACMAD clade</taxon>
        <taxon>Panicoideae</taxon>
        <taxon>Panicodae</taxon>
        <taxon>Paniceae</taxon>
        <taxon>Panicinae</taxon>
        <taxon>Panicum</taxon>
        <taxon>Panicum sect. Hiantes</taxon>
    </lineage>
</organism>
<evidence type="ECO:0000256" key="1">
    <source>
        <dbReference type="SAM" id="MobiDB-lite"/>
    </source>
</evidence>
<protein>
    <submittedName>
        <fullName evidence="2">Uncharacterized protein</fullName>
    </submittedName>
</protein>
<feature type="region of interest" description="Disordered" evidence="1">
    <location>
        <begin position="168"/>
        <end position="195"/>
    </location>
</feature>
<feature type="compositionally biased region" description="Basic and acidic residues" evidence="1">
    <location>
        <begin position="253"/>
        <end position="271"/>
    </location>
</feature>
<feature type="region of interest" description="Disordered" evidence="1">
    <location>
        <begin position="236"/>
        <end position="341"/>
    </location>
</feature>
<accession>A0A8T0VFL4</accession>
<evidence type="ECO:0000313" key="2">
    <source>
        <dbReference type="EMBL" id="KAG2631583.1"/>
    </source>
</evidence>
<feature type="compositionally biased region" description="Basic residues" evidence="1">
    <location>
        <begin position="99"/>
        <end position="125"/>
    </location>
</feature>
<dbReference type="Proteomes" id="UP000823388">
    <property type="component" value="Chromosome 2N"/>
</dbReference>
<keyword evidence="3" id="KW-1185">Reference proteome</keyword>
<dbReference type="AlphaFoldDB" id="A0A8T0VFL4"/>
<sequence length="341" mass="35403">MEVRYAPRGPRRASARAAPNHPPSAAVAWGPPSTVASRPTAAPTPPHAIAPRTARRRCDLRQPPPLPAAAVPLPAAVLLLGAGPRPRVREQGRGSLASRAHRAATHAARRRARRPPAAGRRRMRPGGRAGGGAPCAALAHARAPRVAMAATRLHLAMGAALCSAMARAAPSPPPPRTLLRHGPARPPPPWPLLRSPRAMATSAWQGRAGARSGVRAAGVCGELRLAPLLAPAAGEGGAEGLPGRGGGGGPFRGSEEEARGTGGRHDHGEGVRKRRKGAAGRLQRGRRGREEGEGPAGREEQGRICGRRGVEKRGGGVNDGRGRKRKREERKSDAWASQAGS</sequence>
<dbReference type="EMBL" id="CM029040">
    <property type="protein sequence ID" value="KAG2631583.1"/>
    <property type="molecule type" value="Genomic_DNA"/>
</dbReference>
<comment type="caution">
    <text evidence="2">The sequence shown here is derived from an EMBL/GenBank/DDBJ whole genome shotgun (WGS) entry which is preliminary data.</text>
</comment>
<feature type="compositionally biased region" description="Low complexity" evidence="1">
    <location>
        <begin position="15"/>
        <end position="41"/>
    </location>
</feature>
<proteinExistence type="predicted"/>
<feature type="region of interest" description="Disordered" evidence="1">
    <location>
        <begin position="1"/>
        <end position="67"/>
    </location>
</feature>
<gene>
    <name evidence="2" type="ORF">PVAP13_2NG036619</name>
</gene>
<feature type="compositionally biased region" description="Gly residues" evidence="1">
    <location>
        <begin position="236"/>
        <end position="251"/>
    </location>
</feature>
<reference evidence="2" key="1">
    <citation type="submission" date="2020-05" db="EMBL/GenBank/DDBJ databases">
        <title>WGS assembly of Panicum virgatum.</title>
        <authorList>
            <person name="Lovell J.T."/>
            <person name="Jenkins J."/>
            <person name="Shu S."/>
            <person name="Juenger T.E."/>
            <person name="Schmutz J."/>
        </authorList>
    </citation>
    <scope>NUCLEOTIDE SEQUENCE</scope>
    <source>
        <strain evidence="2">AP13</strain>
    </source>
</reference>
<feature type="region of interest" description="Disordered" evidence="1">
    <location>
        <begin position="86"/>
        <end position="133"/>
    </location>
</feature>
<name>A0A8T0VFL4_PANVG</name>
<evidence type="ECO:0000313" key="3">
    <source>
        <dbReference type="Proteomes" id="UP000823388"/>
    </source>
</evidence>
<feature type="compositionally biased region" description="Basic residues" evidence="1">
    <location>
        <begin position="272"/>
        <end position="287"/>
    </location>
</feature>